<comment type="caution">
    <text evidence="3">The sequence shown here is derived from an EMBL/GenBank/DDBJ whole genome shotgun (WGS) entry which is preliminary data.</text>
</comment>
<evidence type="ECO:0000313" key="4">
    <source>
        <dbReference type="Proteomes" id="UP000654075"/>
    </source>
</evidence>
<feature type="compositionally biased region" description="Polar residues" evidence="2">
    <location>
        <begin position="70"/>
        <end position="82"/>
    </location>
</feature>
<gene>
    <name evidence="3" type="ORF">PGLA1383_LOCUS53481</name>
</gene>
<evidence type="ECO:0000313" key="3">
    <source>
        <dbReference type="EMBL" id="CAE8638285.1"/>
    </source>
</evidence>
<feature type="region of interest" description="Disordered" evidence="2">
    <location>
        <begin position="122"/>
        <end position="154"/>
    </location>
</feature>
<proteinExistence type="predicted"/>
<name>A0A813HII9_POLGL</name>
<evidence type="ECO:0000256" key="2">
    <source>
        <dbReference type="SAM" id="MobiDB-lite"/>
    </source>
</evidence>
<organism evidence="3 4">
    <name type="scientific">Polarella glacialis</name>
    <name type="common">Dinoflagellate</name>
    <dbReference type="NCBI Taxonomy" id="89957"/>
    <lineage>
        <taxon>Eukaryota</taxon>
        <taxon>Sar</taxon>
        <taxon>Alveolata</taxon>
        <taxon>Dinophyceae</taxon>
        <taxon>Suessiales</taxon>
        <taxon>Suessiaceae</taxon>
        <taxon>Polarella</taxon>
    </lineage>
</organism>
<accession>A0A813HII9</accession>
<feature type="region of interest" description="Disordered" evidence="2">
    <location>
        <begin position="60"/>
        <end position="90"/>
    </location>
</feature>
<feature type="non-terminal residue" evidence="3">
    <location>
        <position position="1"/>
    </location>
</feature>
<dbReference type="Proteomes" id="UP000654075">
    <property type="component" value="Unassembled WGS sequence"/>
</dbReference>
<dbReference type="AlphaFoldDB" id="A0A813HII9"/>
<reference evidence="3" key="1">
    <citation type="submission" date="2021-02" db="EMBL/GenBank/DDBJ databases">
        <authorList>
            <person name="Dougan E. K."/>
            <person name="Rhodes N."/>
            <person name="Thang M."/>
            <person name="Chan C."/>
        </authorList>
    </citation>
    <scope>NUCLEOTIDE SEQUENCE</scope>
</reference>
<evidence type="ECO:0000256" key="1">
    <source>
        <dbReference type="SAM" id="Coils"/>
    </source>
</evidence>
<keyword evidence="1" id="KW-0175">Coiled coil</keyword>
<keyword evidence="4" id="KW-1185">Reference proteome</keyword>
<dbReference type="EMBL" id="CAJNNV010031906">
    <property type="protein sequence ID" value="CAE8638285.1"/>
    <property type="molecule type" value="Genomic_DNA"/>
</dbReference>
<sequence length="216" mass="23302">VERLQAALAEAEARAEAAQARLSAAPCGEAAEVGLEALSGRMREAQQAIAELRRLCQRTSGSLSAHEESGSTAQSQATSPDSSCEETMEAELASCREAALSAHVAAERVMADRRQLLAKLQQLEESERRREKPPTTSSAPGAEIAPNAPTEEQRHWLHRRKEQEASSRNTAQALKEIRLHAEQQLAWVLQRMSQADLPGRQAAPVCSVSVGSMSAS</sequence>
<protein>
    <submittedName>
        <fullName evidence="3">Uncharacterized protein</fullName>
    </submittedName>
</protein>
<feature type="coiled-coil region" evidence="1">
    <location>
        <begin position="1"/>
        <end position="55"/>
    </location>
</feature>